<keyword evidence="1" id="KW-0732">Signal</keyword>
<protein>
    <submittedName>
        <fullName evidence="3">CHAP domain-containing protein</fullName>
    </submittedName>
</protein>
<keyword evidence="4" id="KW-1185">Reference proteome</keyword>
<organism evidence="3 4">
    <name type="scientific">Pseudogemmobacter lacusdianii</name>
    <dbReference type="NCBI Taxonomy" id="3069608"/>
    <lineage>
        <taxon>Bacteria</taxon>
        <taxon>Pseudomonadati</taxon>
        <taxon>Pseudomonadota</taxon>
        <taxon>Alphaproteobacteria</taxon>
        <taxon>Rhodobacterales</taxon>
        <taxon>Paracoccaceae</taxon>
        <taxon>Pseudogemmobacter</taxon>
    </lineage>
</organism>
<evidence type="ECO:0000313" key="3">
    <source>
        <dbReference type="EMBL" id="MDQ2065576.1"/>
    </source>
</evidence>
<name>A0ABU0VV04_9RHOB</name>
<dbReference type="Pfam" id="PF05257">
    <property type="entry name" value="CHAP"/>
    <property type="match status" value="1"/>
</dbReference>
<evidence type="ECO:0000256" key="1">
    <source>
        <dbReference type="SAM" id="SignalP"/>
    </source>
</evidence>
<comment type="caution">
    <text evidence="3">The sequence shown here is derived from an EMBL/GenBank/DDBJ whole genome shotgun (WGS) entry which is preliminary data.</text>
</comment>
<dbReference type="SUPFAM" id="SSF54001">
    <property type="entry name" value="Cysteine proteinases"/>
    <property type="match status" value="1"/>
</dbReference>
<dbReference type="PROSITE" id="PS50911">
    <property type="entry name" value="CHAP"/>
    <property type="match status" value="1"/>
</dbReference>
<dbReference type="RefSeq" id="WP_306679264.1">
    <property type="nucleotide sequence ID" value="NZ_JAVDBT010000003.1"/>
</dbReference>
<accession>A0ABU0VV04</accession>
<evidence type="ECO:0000259" key="2">
    <source>
        <dbReference type="PROSITE" id="PS50911"/>
    </source>
</evidence>
<gene>
    <name evidence="3" type="ORF">Q9295_04270</name>
</gene>
<dbReference type="EMBL" id="JAVDBT010000003">
    <property type="protein sequence ID" value="MDQ2065576.1"/>
    <property type="molecule type" value="Genomic_DNA"/>
</dbReference>
<dbReference type="Proteomes" id="UP001239680">
    <property type="component" value="Unassembled WGS sequence"/>
</dbReference>
<dbReference type="InterPro" id="IPR038765">
    <property type="entry name" value="Papain-like_cys_pep_sf"/>
</dbReference>
<reference evidence="3 4" key="1">
    <citation type="submission" date="2023-08" db="EMBL/GenBank/DDBJ databases">
        <title>Characterization of two Paracoccaceae strains isolated from Phycosphere and proposal of Xinfangfangia lacusdiani sp. nov.</title>
        <authorList>
            <person name="Deng Y."/>
            <person name="Zhang Y.Q."/>
        </authorList>
    </citation>
    <scope>NUCLEOTIDE SEQUENCE [LARGE SCALE GENOMIC DNA]</scope>
    <source>
        <strain evidence="3 4">CPCC 101601</strain>
    </source>
</reference>
<dbReference type="InterPro" id="IPR007921">
    <property type="entry name" value="CHAP_dom"/>
</dbReference>
<feature type="signal peptide" evidence="1">
    <location>
        <begin position="1"/>
        <end position="21"/>
    </location>
</feature>
<feature type="chain" id="PRO_5046903787" evidence="1">
    <location>
        <begin position="22"/>
        <end position="190"/>
    </location>
</feature>
<dbReference type="Gene3D" id="3.90.1720.10">
    <property type="entry name" value="endopeptidase domain like (from Nostoc punctiforme)"/>
    <property type="match status" value="1"/>
</dbReference>
<feature type="domain" description="Peptidase C51" evidence="2">
    <location>
        <begin position="50"/>
        <end position="170"/>
    </location>
</feature>
<evidence type="ECO:0000313" key="4">
    <source>
        <dbReference type="Proteomes" id="UP001239680"/>
    </source>
</evidence>
<sequence length="190" mass="20848">MSARPFAAILLAFSLMQPVTAAFAETQPTVQKAGFFLFGKKARQAPEHMAEAERSRVKEMVAYATANKPRGRIWCVPFARTVSGVELKGNAGTWWGKAKGVYERGHQPKIGAVMTFASSKSMPMGHVAVVSKVISEREVLVDQANWERNRITQDTLVVDVSKKGDWSVVRVANASGTLGRNNPVHGFIYN</sequence>
<proteinExistence type="predicted"/>